<evidence type="ECO:0000259" key="3">
    <source>
        <dbReference type="Pfam" id="PF19289"/>
    </source>
</evidence>
<evidence type="ECO:0000259" key="4">
    <source>
        <dbReference type="Pfam" id="PF19290"/>
    </source>
</evidence>
<comment type="caution">
    <text evidence="5">The sequence shown here is derived from an EMBL/GenBank/DDBJ whole genome shotgun (WGS) entry which is preliminary data.</text>
</comment>
<name>A0ABQ5YUG0_9BURK</name>
<dbReference type="PANTHER" id="PTHR43421">
    <property type="entry name" value="METALLOPROTEASE PMBA"/>
    <property type="match status" value="1"/>
</dbReference>
<sequence length="450" mass="48416">MAFSFKSETFQELTEYALKKAKALGASDAAVDISESVGQSVSVRMGEVETIEQTRDKGLSVSVFVGQSRGNASSSDFSLQAIDSTIQAALDIAKYTAADEHAGLPDEETLSKRHRDLDLYHPWKLSTAKAVEKALAMEDAAFSVSKQIRNSDGANVSSEEGHFFAANSRGFRGGYPYSRHSLSVSPIAQAKKSKDSPMQRDYWYAVERNAKDLAKPQAIGEYAAKRALARLGSKKIKTGKFPVIFEAPIASSLIGNYIGAVSGTALYRRTSFLLDSMGKQVWSKHISIEEDPFIPGGHGSSPFDEEGVKVKARTVVKNGRVNGYFLSTYSARKLGQKSTGNAGGTHNILLKSSNTIPGGLDALLQKMGTGLLVTEMMGQGVNPVTGDYSRGAFGYWVENGLIVHPVEEITIAGNLLDMLANIVAVGDDAIWRGSRYCGSLLVESMTVASE</sequence>
<dbReference type="RefSeq" id="WP_284280961.1">
    <property type="nucleotide sequence ID" value="NZ_BSOJ01000015.1"/>
</dbReference>
<dbReference type="SUPFAM" id="SSF111283">
    <property type="entry name" value="Putative modulator of DNA gyrase, PmbA/TldD"/>
    <property type="match status" value="1"/>
</dbReference>
<evidence type="ECO:0000313" key="5">
    <source>
        <dbReference type="EMBL" id="GLR26389.1"/>
    </source>
</evidence>
<dbReference type="Proteomes" id="UP001156664">
    <property type="component" value="Unassembled WGS sequence"/>
</dbReference>
<reference evidence="6" key="1">
    <citation type="journal article" date="2019" name="Int. J. Syst. Evol. Microbiol.">
        <title>The Global Catalogue of Microorganisms (GCM) 10K type strain sequencing project: providing services to taxonomists for standard genome sequencing and annotation.</title>
        <authorList>
            <consortium name="The Broad Institute Genomics Platform"/>
            <consortium name="The Broad Institute Genome Sequencing Center for Infectious Disease"/>
            <person name="Wu L."/>
            <person name="Ma J."/>
        </authorList>
    </citation>
    <scope>NUCLEOTIDE SEQUENCE [LARGE SCALE GENOMIC DNA]</scope>
    <source>
        <strain evidence="6">NBRC 105857</strain>
    </source>
</reference>
<organism evidence="5 6">
    <name type="scientific">Limnobacter litoralis</name>
    <dbReference type="NCBI Taxonomy" id="481366"/>
    <lineage>
        <taxon>Bacteria</taxon>
        <taxon>Pseudomonadati</taxon>
        <taxon>Pseudomonadota</taxon>
        <taxon>Betaproteobacteria</taxon>
        <taxon>Burkholderiales</taxon>
        <taxon>Burkholderiaceae</taxon>
        <taxon>Limnobacter</taxon>
    </lineage>
</organism>
<proteinExistence type="inferred from homology"/>
<dbReference type="InterPro" id="IPR036059">
    <property type="entry name" value="TldD/PmbA_sf"/>
</dbReference>
<dbReference type="Pfam" id="PF19290">
    <property type="entry name" value="PmbA_TldD_2nd"/>
    <property type="match status" value="1"/>
</dbReference>
<dbReference type="EMBL" id="BSOJ01000015">
    <property type="protein sequence ID" value="GLR26389.1"/>
    <property type="molecule type" value="Genomic_DNA"/>
</dbReference>
<dbReference type="InterPro" id="IPR035068">
    <property type="entry name" value="TldD/PmbA_N"/>
</dbReference>
<feature type="domain" description="Metalloprotease TldD/E central" evidence="4">
    <location>
        <begin position="120"/>
        <end position="231"/>
    </location>
</feature>
<evidence type="ECO:0000313" key="6">
    <source>
        <dbReference type="Proteomes" id="UP001156664"/>
    </source>
</evidence>
<evidence type="ECO:0000259" key="2">
    <source>
        <dbReference type="Pfam" id="PF01523"/>
    </source>
</evidence>
<dbReference type="InterPro" id="IPR045570">
    <property type="entry name" value="Metalloprtase-TldD/E_cen_dom"/>
</dbReference>
<accession>A0ABQ5YUG0</accession>
<dbReference type="NCBIfam" id="NF008268">
    <property type="entry name" value="PRK11040.1"/>
    <property type="match status" value="1"/>
</dbReference>
<protein>
    <submittedName>
        <fullName evidence="5">Microcin-processing peptidase</fullName>
    </submittedName>
</protein>
<dbReference type="InterPro" id="IPR045569">
    <property type="entry name" value="Metalloprtase-TldD/E_C"/>
</dbReference>
<feature type="domain" description="Metalloprotease TldD/E N-terminal" evidence="2">
    <location>
        <begin position="30"/>
        <end position="93"/>
    </location>
</feature>
<evidence type="ECO:0000256" key="1">
    <source>
        <dbReference type="ARBA" id="ARBA00005836"/>
    </source>
</evidence>
<comment type="similarity">
    <text evidence="1">Belongs to the peptidase U62 family.</text>
</comment>
<dbReference type="InterPro" id="IPR002510">
    <property type="entry name" value="Metalloprtase-TldD/E_N"/>
</dbReference>
<keyword evidence="6" id="KW-1185">Reference proteome</keyword>
<dbReference type="InterPro" id="IPR047657">
    <property type="entry name" value="PmbA"/>
</dbReference>
<dbReference type="Gene3D" id="3.30.2290.10">
    <property type="entry name" value="PmbA/TldD superfamily"/>
    <property type="match status" value="1"/>
</dbReference>
<gene>
    <name evidence="5" type="ORF">GCM10007875_14790</name>
</gene>
<dbReference type="Pfam" id="PF01523">
    <property type="entry name" value="PmbA_TldD_1st"/>
    <property type="match status" value="1"/>
</dbReference>
<feature type="domain" description="Metalloprotease TldD/E C-terminal" evidence="3">
    <location>
        <begin position="238"/>
        <end position="448"/>
    </location>
</feature>
<dbReference type="Pfam" id="PF19289">
    <property type="entry name" value="PmbA_TldD_3rd"/>
    <property type="match status" value="1"/>
</dbReference>
<dbReference type="PANTHER" id="PTHR43421:SF1">
    <property type="entry name" value="METALLOPROTEASE PMBA"/>
    <property type="match status" value="1"/>
</dbReference>